<dbReference type="EC" id="1.-.-.-" evidence="6"/>
<name>A0A8S1ISW3_9CHLO</name>
<protein>
    <recommendedName>
        <fullName evidence="6">Flavin-containing monooxygenase</fullName>
        <ecNumber evidence="6">1.-.-.-</ecNumber>
    </recommendedName>
</protein>
<comment type="similarity">
    <text evidence="1 6">Belongs to the FMO family.</text>
</comment>
<proteinExistence type="inferred from homology"/>
<organism evidence="7 8">
    <name type="scientific">Ostreobium quekettii</name>
    <dbReference type="NCBI Taxonomy" id="121088"/>
    <lineage>
        <taxon>Eukaryota</taxon>
        <taxon>Viridiplantae</taxon>
        <taxon>Chlorophyta</taxon>
        <taxon>core chlorophytes</taxon>
        <taxon>Ulvophyceae</taxon>
        <taxon>TCBD clade</taxon>
        <taxon>Bryopsidales</taxon>
        <taxon>Ostreobineae</taxon>
        <taxon>Ostreobiaceae</taxon>
        <taxon>Ostreobium</taxon>
    </lineage>
</organism>
<evidence type="ECO:0000256" key="4">
    <source>
        <dbReference type="ARBA" id="ARBA00023002"/>
    </source>
</evidence>
<keyword evidence="2 6" id="KW-0285">Flavoprotein</keyword>
<dbReference type="InterPro" id="IPR036188">
    <property type="entry name" value="FAD/NAD-bd_sf"/>
</dbReference>
<dbReference type="GO" id="GO:0050660">
    <property type="term" value="F:flavin adenine dinucleotide binding"/>
    <property type="evidence" value="ECO:0007669"/>
    <property type="project" value="InterPro"/>
</dbReference>
<dbReference type="GO" id="GO:0050661">
    <property type="term" value="F:NADP binding"/>
    <property type="evidence" value="ECO:0007669"/>
    <property type="project" value="InterPro"/>
</dbReference>
<dbReference type="Gene3D" id="3.50.50.60">
    <property type="entry name" value="FAD/NAD(P)-binding domain"/>
    <property type="match status" value="1"/>
</dbReference>
<evidence type="ECO:0000256" key="2">
    <source>
        <dbReference type="ARBA" id="ARBA00022630"/>
    </source>
</evidence>
<evidence type="ECO:0000256" key="5">
    <source>
        <dbReference type="ARBA" id="ARBA00047707"/>
    </source>
</evidence>
<reference evidence="7" key="1">
    <citation type="submission" date="2020-12" db="EMBL/GenBank/DDBJ databases">
        <authorList>
            <person name="Iha C."/>
        </authorList>
    </citation>
    <scope>NUCLEOTIDE SEQUENCE</scope>
</reference>
<comment type="caution">
    <text evidence="7">The sequence shown here is derived from an EMBL/GenBank/DDBJ whole genome shotgun (WGS) entry which is preliminary data.</text>
</comment>
<evidence type="ECO:0000256" key="3">
    <source>
        <dbReference type="ARBA" id="ARBA00022827"/>
    </source>
</evidence>
<dbReference type="SUPFAM" id="SSF51905">
    <property type="entry name" value="FAD/NAD(P)-binding domain"/>
    <property type="match status" value="1"/>
</dbReference>
<sequence length="422" mass="46286">MIGARLARLGVPAIILERRARPGDSWRHRYASLATHDPVWMNHLPYIPFPSHWPTYFPKDKLADWLEMYVKVMELNYWGGSACTGAAYDEGEGVWRVTVDKGGAEVTLRPRQLVLATGVHGAPFVPDFPGAASFKGPQVHSGNYKGDEEWEGLRCVVIGSNNSAHDICHDLWERGALPTMIQRTSTHVTRSAVWQDMYLKPLYSEEALASGMTTDKADMIFASIPYRVHAVLDVPTYTAMAKRDAPFYKRLTDVGFLLDFGEDGSGLFMKWLRRGAGFYIDTGASDLISSGDIGLKSSVGVDSIGEASVKLTDGTVLPADVIVYATGWASLSDSLGKMTSPEVAGKVGRCWGLGSNTTGDPGPWEGELRNMYKPTAQRGLWIFGGSFMQCRFYSQFLALQVKARMEGLHTPVYGGPEVATAN</sequence>
<keyword evidence="8" id="KW-1185">Reference proteome</keyword>
<dbReference type="Proteomes" id="UP000708148">
    <property type="component" value="Unassembled WGS sequence"/>
</dbReference>
<keyword evidence="4 6" id="KW-0560">Oxidoreductase</keyword>
<dbReference type="GO" id="GO:0103075">
    <property type="term" value="F:indole-3-pyruvate monooxygenase activity"/>
    <property type="evidence" value="ECO:0007669"/>
    <property type="project" value="UniProtKB-EC"/>
</dbReference>
<evidence type="ECO:0000256" key="6">
    <source>
        <dbReference type="RuleBase" id="RU361177"/>
    </source>
</evidence>
<dbReference type="InterPro" id="IPR020946">
    <property type="entry name" value="Flavin_mOase-like"/>
</dbReference>
<evidence type="ECO:0000313" key="7">
    <source>
        <dbReference type="EMBL" id="CAD7697881.1"/>
    </source>
</evidence>
<dbReference type="PANTHER" id="PTHR43539:SF68">
    <property type="entry name" value="FLAVIN-BINDING MONOOXYGENASE-LIKE PROTEIN (AFU_ORTHOLOGUE AFUA_4G09220)"/>
    <property type="match status" value="1"/>
</dbReference>
<dbReference type="OrthoDB" id="66881at2759"/>
<evidence type="ECO:0000313" key="8">
    <source>
        <dbReference type="Proteomes" id="UP000708148"/>
    </source>
</evidence>
<keyword evidence="6" id="KW-0503">Monooxygenase</keyword>
<dbReference type="Pfam" id="PF00743">
    <property type="entry name" value="FMO-like"/>
    <property type="match status" value="1"/>
</dbReference>
<dbReference type="PANTHER" id="PTHR43539">
    <property type="entry name" value="FLAVIN-BINDING MONOOXYGENASE-LIKE PROTEIN (AFU_ORTHOLOGUE AFUA_4G09220)"/>
    <property type="match status" value="1"/>
</dbReference>
<keyword evidence="3 6" id="KW-0274">FAD</keyword>
<gene>
    <name evidence="7" type="ORF">OSTQU699_LOCUS3242</name>
</gene>
<evidence type="ECO:0000256" key="1">
    <source>
        <dbReference type="ARBA" id="ARBA00009183"/>
    </source>
</evidence>
<comment type="cofactor">
    <cofactor evidence="6">
        <name>FAD</name>
        <dbReference type="ChEBI" id="CHEBI:57692"/>
    </cofactor>
</comment>
<comment type="catalytic activity">
    <reaction evidence="5">
        <text>indole-3-pyruvate + NADPH + O2 + H(+) = (indol-3-yl)acetate + CO2 + NADP(+) + H2O</text>
        <dbReference type="Rhea" id="RHEA:34331"/>
        <dbReference type="ChEBI" id="CHEBI:15377"/>
        <dbReference type="ChEBI" id="CHEBI:15378"/>
        <dbReference type="ChEBI" id="CHEBI:15379"/>
        <dbReference type="ChEBI" id="CHEBI:16526"/>
        <dbReference type="ChEBI" id="CHEBI:17640"/>
        <dbReference type="ChEBI" id="CHEBI:30854"/>
        <dbReference type="ChEBI" id="CHEBI:57783"/>
        <dbReference type="ChEBI" id="CHEBI:58349"/>
        <dbReference type="EC" id="1.14.13.168"/>
    </reaction>
</comment>
<dbReference type="InterPro" id="IPR050982">
    <property type="entry name" value="Auxin_biosynth/cation_transpt"/>
</dbReference>
<dbReference type="EMBL" id="CAJHUC010000724">
    <property type="protein sequence ID" value="CAD7697881.1"/>
    <property type="molecule type" value="Genomic_DNA"/>
</dbReference>
<accession>A0A8S1ISW3</accession>
<dbReference type="GO" id="GO:0004499">
    <property type="term" value="F:N,N-dimethylaniline monooxygenase activity"/>
    <property type="evidence" value="ECO:0007669"/>
    <property type="project" value="InterPro"/>
</dbReference>
<dbReference type="AlphaFoldDB" id="A0A8S1ISW3"/>